<dbReference type="InterPro" id="IPR035810">
    <property type="entry name" value="PEBP_euk"/>
</dbReference>
<evidence type="ECO:0000313" key="11">
    <source>
        <dbReference type="Proteomes" id="UP000030746"/>
    </source>
</evidence>
<dbReference type="PANTHER" id="PTHR11362">
    <property type="entry name" value="PHOSPHATIDYLETHANOLAMINE-BINDING PROTEIN"/>
    <property type="match status" value="1"/>
</dbReference>
<dbReference type="EMBL" id="KB203796">
    <property type="protein sequence ID" value="ESO83087.1"/>
    <property type="molecule type" value="Genomic_DNA"/>
</dbReference>
<evidence type="ECO:0000256" key="1">
    <source>
        <dbReference type="ARBA" id="ARBA00004173"/>
    </source>
</evidence>
<dbReference type="SUPFAM" id="SSF49777">
    <property type="entry name" value="PEBP-like"/>
    <property type="match status" value="1"/>
</dbReference>
<dbReference type="GeneID" id="20233511"/>
<evidence type="ECO:0000256" key="2">
    <source>
        <dbReference type="ARBA" id="ARBA00022946"/>
    </source>
</evidence>
<keyword evidence="6" id="KW-0687">Ribonucleoprotein</keyword>
<dbReference type="RefSeq" id="XP_009066268.1">
    <property type="nucleotide sequence ID" value="XM_009068020.1"/>
</dbReference>
<accession>V3ZG19</accession>
<gene>
    <name evidence="10" type="ORF">LOTGIDRAFT_134046</name>
</gene>
<protein>
    <recommendedName>
        <fullName evidence="8">Large ribosomal subunit protein mL38</fullName>
    </recommendedName>
    <alternativeName>
        <fullName evidence="9">39S ribosomal protein L38, mitochondrial</fullName>
    </alternativeName>
</protein>
<reference evidence="10 11" key="1">
    <citation type="journal article" date="2013" name="Nature">
        <title>Insights into bilaterian evolution from three spiralian genomes.</title>
        <authorList>
            <person name="Simakov O."/>
            <person name="Marletaz F."/>
            <person name="Cho S.J."/>
            <person name="Edsinger-Gonzales E."/>
            <person name="Havlak P."/>
            <person name="Hellsten U."/>
            <person name="Kuo D.H."/>
            <person name="Larsson T."/>
            <person name="Lv J."/>
            <person name="Arendt D."/>
            <person name="Savage R."/>
            <person name="Osoegawa K."/>
            <person name="de Jong P."/>
            <person name="Grimwood J."/>
            <person name="Chapman J.A."/>
            <person name="Shapiro H."/>
            <person name="Aerts A."/>
            <person name="Otillar R.P."/>
            <person name="Terry A.Y."/>
            <person name="Boore J.L."/>
            <person name="Grigoriev I.V."/>
            <person name="Lindberg D.R."/>
            <person name="Seaver E.C."/>
            <person name="Weisblat D.A."/>
            <person name="Putnam N.H."/>
            <person name="Rokhsar D.S."/>
        </authorList>
    </citation>
    <scope>NUCLEOTIDE SEQUENCE [LARGE SCALE GENOMIC DNA]</scope>
</reference>
<evidence type="ECO:0000256" key="3">
    <source>
        <dbReference type="ARBA" id="ARBA00022980"/>
    </source>
</evidence>
<keyword evidence="4" id="KW-0175">Coiled coil</keyword>
<evidence type="ECO:0000256" key="8">
    <source>
        <dbReference type="ARBA" id="ARBA00039444"/>
    </source>
</evidence>
<evidence type="ECO:0000313" key="10">
    <source>
        <dbReference type="EMBL" id="ESO83087.1"/>
    </source>
</evidence>
<dbReference type="GO" id="GO:0005743">
    <property type="term" value="C:mitochondrial inner membrane"/>
    <property type="evidence" value="ECO:0007669"/>
    <property type="project" value="UniProtKB-ARBA"/>
</dbReference>
<dbReference type="OrthoDB" id="2153661at2759"/>
<dbReference type="FunFam" id="3.90.280.10:FF:000002">
    <property type="entry name" value="39S ribosomal protein L38, mitochondrial"/>
    <property type="match status" value="1"/>
</dbReference>
<organism evidence="10 11">
    <name type="scientific">Lottia gigantea</name>
    <name type="common">Giant owl limpet</name>
    <dbReference type="NCBI Taxonomy" id="225164"/>
    <lineage>
        <taxon>Eukaryota</taxon>
        <taxon>Metazoa</taxon>
        <taxon>Spiralia</taxon>
        <taxon>Lophotrochozoa</taxon>
        <taxon>Mollusca</taxon>
        <taxon>Gastropoda</taxon>
        <taxon>Patellogastropoda</taxon>
        <taxon>Lottioidea</taxon>
        <taxon>Lottiidae</taxon>
        <taxon>Lottia</taxon>
    </lineage>
</organism>
<dbReference type="InterPro" id="IPR036610">
    <property type="entry name" value="PEBP-like_sf"/>
</dbReference>
<dbReference type="GO" id="GO:0005762">
    <property type="term" value="C:mitochondrial large ribosomal subunit"/>
    <property type="evidence" value="ECO:0007669"/>
    <property type="project" value="TreeGrafter"/>
</dbReference>
<dbReference type="InterPro" id="IPR008914">
    <property type="entry name" value="PEBP"/>
</dbReference>
<evidence type="ECO:0000256" key="6">
    <source>
        <dbReference type="ARBA" id="ARBA00023274"/>
    </source>
</evidence>
<keyword evidence="3" id="KW-0689">Ribosomal protein</keyword>
<comment type="similarity">
    <text evidence="7">Belongs to the phosphatidylethanolamine-binding protein family. Mitochondrion-specific ribosomal protein mL38 subfamily.</text>
</comment>
<dbReference type="KEGG" id="lgi:LOTGIDRAFT_134046"/>
<keyword evidence="5" id="KW-0496">Mitochondrion</keyword>
<keyword evidence="11" id="KW-1185">Reference proteome</keyword>
<dbReference type="CTD" id="20233511"/>
<name>V3ZG19_LOTGI</name>
<dbReference type="Gene3D" id="3.90.280.10">
    <property type="entry name" value="PEBP-like"/>
    <property type="match status" value="1"/>
</dbReference>
<evidence type="ECO:0000256" key="7">
    <source>
        <dbReference type="ARBA" id="ARBA00038016"/>
    </source>
</evidence>
<proteinExistence type="inferred from homology"/>
<dbReference type="HOGENOM" id="CLU_043994_0_1_1"/>
<sequence>NPVIENFKSKISVRLDLEEVNKTWMEENGATFYQTIAEHYGIWRDLFNHCFFHPKFFMDITYNITDSRYMPIYMGNAVAPFEARSAPNVSYECDPDSLYTLILTSPDGNLQNNNTEFLHWMVGNIPGNDVKQGEVICNYMPPFPVRDVGFNRYVFVLYEQHQKMDYSKLQKPGDCLSLSERNFQTLDFYGERQDELTPASIAFYQSQYHPCVSKYFRETLKMKEPIYEFIHPPPYHPVQKKHPHKKPFNLYLDRYRDIRELNEEAMKYKIKQTNPFEKFKIPKYPAVFNNRMKPTWLQLKERHRALNKHQWKNV</sequence>
<dbReference type="OMA" id="NNEYCHW"/>
<evidence type="ECO:0000256" key="4">
    <source>
        <dbReference type="ARBA" id="ARBA00023054"/>
    </source>
</evidence>
<dbReference type="STRING" id="225164.V3ZG19"/>
<keyword evidence="2" id="KW-0809">Transit peptide</keyword>
<dbReference type="Proteomes" id="UP000030746">
    <property type="component" value="Unassembled WGS sequence"/>
</dbReference>
<dbReference type="Pfam" id="PF01161">
    <property type="entry name" value="PBP"/>
    <property type="match status" value="1"/>
</dbReference>
<dbReference type="PANTHER" id="PTHR11362:SF133">
    <property type="entry name" value="LARGE RIBOSOMAL SUBUNIT PROTEIN ML38"/>
    <property type="match status" value="1"/>
</dbReference>
<evidence type="ECO:0000256" key="9">
    <source>
        <dbReference type="ARBA" id="ARBA00041206"/>
    </source>
</evidence>
<comment type="subcellular location">
    <subcellularLocation>
        <location evidence="1">Mitochondrion</location>
    </subcellularLocation>
</comment>
<dbReference type="AlphaFoldDB" id="V3ZG19"/>
<dbReference type="CDD" id="cd00866">
    <property type="entry name" value="PEBP_euk"/>
    <property type="match status" value="1"/>
</dbReference>
<feature type="non-terminal residue" evidence="10">
    <location>
        <position position="1"/>
    </location>
</feature>
<evidence type="ECO:0000256" key="5">
    <source>
        <dbReference type="ARBA" id="ARBA00023128"/>
    </source>
</evidence>